<comment type="caution">
    <text evidence="5">The sequence shown here is derived from an EMBL/GenBank/DDBJ whole genome shotgun (WGS) entry which is preliminary data.</text>
</comment>
<sequence>MKNIIHSICACNKKFHEKTRHPLVSIINLAYEQEDIQLEMGSYAVILRQIDADSYCYGRKKYDFSDGTLIFRSPDKAIALDTDKTTKKYGTMLVFHPELLCGTTLATKIKDYTFFKYKENEALHLSSCEMKQILQAFNCIQDELEWGIDKYSTTIICNKIETLLNYCCRYYNRQFTTRHDASSLQMNEAQKMIDQYLTSQKYDSCNPPCTCKFSTKLGLSSAYFNDMLKYETGKNFYDYINLRRIELAKQLLLGTNKSEQDIAQELGYCSAGRFRQMFIKLTGNTPEAYRS</sequence>
<keyword evidence="1" id="KW-0805">Transcription regulation</keyword>
<dbReference type="InterPro" id="IPR018060">
    <property type="entry name" value="HTH_AraC"/>
</dbReference>
<evidence type="ECO:0000256" key="3">
    <source>
        <dbReference type="ARBA" id="ARBA00023163"/>
    </source>
</evidence>
<evidence type="ECO:0000256" key="2">
    <source>
        <dbReference type="ARBA" id="ARBA00023125"/>
    </source>
</evidence>
<evidence type="ECO:0000256" key="1">
    <source>
        <dbReference type="ARBA" id="ARBA00023015"/>
    </source>
</evidence>
<dbReference type="AlphaFoldDB" id="A0AA37HWD8"/>
<name>A0AA37HWD8_SEGBR</name>
<dbReference type="GeneID" id="72479195"/>
<accession>A0AA37HWD8</accession>
<dbReference type="RefSeq" id="WP_143031339.1">
    <property type="nucleotide sequence ID" value="NZ_BPTR01000001.1"/>
</dbReference>
<dbReference type="Proteomes" id="UP000887043">
    <property type="component" value="Unassembled WGS sequence"/>
</dbReference>
<keyword evidence="3" id="KW-0804">Transcription</keyword>
<dbReference type="GO" id="GO:0043565">
    <property type="term" value="F:sequence-specific DNA binding"/>
    <property type="evidence" value="ECO:0007669"/>
    <property type="project" value="InterPro"/>
</dbReference>
<keyword evidence="2" id="KW-0238">DNA-binding</keyword>
<dbReference type="EMBL" id="BPTR01000001">
    <property type="protein sequence ID" value="GJG27736.1"/>
    <property type="molecule type" value="Genomic_DNA"/>
</dbReference>
<gene>
    <name evidence="5" type="ORF">PRRU23_14360</name>
</gene>
<dbReference type="PANTHER" id="PTHR43280">
    <property type="entry name" value="ARAC-FAMILY TRANSCRIPTIONAL REGULATOR"/>
    <property type="match status" value="1"/>
</dbReference>
<reference evidence="5" key="1">
    <citation type="submission" date="2021-08" db="EMBL/GenBank/DDBJ databases">
        <title>Prevotella lacticifex sp. nov., isolated from rumen of cow.</title>
        <authorList>
            <person name="Shinkai T."/>
            <person name="Ikeyama N."/>
            <person name="Kumagai M."/>
            <person name="Ohmori H."/>
            <person name="Sakamoto M."/>
            <person name="Ohkuma M."/>
            <person name="Mitsumori M."/>
        </authorList>
    </citation>
    <scope>NUCLEOTIDE SEQUENCE</scope>
    <source>
        <strain evidence="5">DSM 11371</strain>
    </source>
</reference>
<dbReference type="Gene3D" id="1.10.10.60">
    <property type="entry name" value="Homeodomain-like"/>
    <property type="match status" value="2"/>
</dbReference>
<dbReference type="SMART" id="SM00342">
    <property type="entry name" value="HTH_ARAC"/>
    <property type="match status" value="1"/>
</dbReference>
<dbReference type="Pfam" id="PF12833">
    <property type="entry name" value="HTH_18"/>
    <property type="match status" value="1"/>
</dbReference>
<protein>
    <submittedName>
        <fullName evidence="5">AraC family transcriptional regulator</fullName>
    </submittedName>
</protein>
<dbReference type="GO" id="GO:0003700">
    <property type="term" value="F:DNA-binding transcription factor activity"/>
    <property type="evidence" value="ECO:0007669"/>
    <property type="project" value="InterPro"/>
</dbReference>
<evidence type="ECO:0000313" key="6">
    <source>
        <dbReference type="Proteomes" id="UP000887043"/>
    </source>
</evidence>
<feature type="domain" description="HTH araC/xylS-type" evidence="4">
    <location>
        <begin position="187"/>
        <end position="291"/>
    </location>
</feature>
<dbReference type="InterPro" id="IPR009057">
    <property type="entry name" value="Homeodomain-like_sf"/>
</dbReference>
<proteinExistence type="predicted"/>
<evidence type="ECO:0000313" key="5">
    <source>
        <dbReference type="EMBL" id="GJG27736.1"/>
    </source>
</evidence>
<dbReference type="PANTHER" id="PTHR43280:SF32">
    <property type="entry name" value="TRANSCRIPTIONAL REGULATORY PROTEIN"/>
    <property type="match status" value="1"/>
</dbReference>
<evidence type="ECO:0000259" key="4">
    <source>
        <dbReference type="PROSITE" id="PS01124"/>
    </source>
</evidence>
<dbReference type="SUPFAM" id="SSF46689">
    <property type="entry name" value="Homeodomain-like"/>
    <property type="match status" value="1"/>
</dbReference>
<dbReference type="PROSITE" id="PS01124">
    <property type="entry name" value="HTH_ARAC_FAMILY_2"/>
    <property type="match status" value="1"/>
</dbReference>
<organism evidence="5 6">
    <name type="scientific">Segatella bryantii</name>
    <name type="common">Prevotella bryantii</name>
    <dbReference type="NCBI Taxonomy" id="77095"/>
    <lineage>
        <taxon>Bacteria</taxon>
        <taxon>Pseudomonadati</taxon>
        <taxon>Bacteroidota</taxon>
        <taxon>Bacteroidia</taxon>
        <taxon>Bacteroidales</taxon>
        <taxon>Prevotellaceae</taxon>
        <taxon>Segatella</taxon>
    </lineage>
</organism>